<proteinExistence type="predicted"/>
<keyword evidence="2" id="KW-1185">Reference proteome</keyword>
<evidence type="ECO:0000313" key="1">
    <source>
        <dbReference type="EMBL" id="NVO54340.1"/>
    </source>
</evidence>
<dbReference type="Proteomes" id="UP000630805">
    <property type="component" value="Unassembled WGS sequence"/>
</dbReference>
<accession>A0ABX2PJP5</accession>
<dbReference type="RefSeq" id="WP_176861337.1">
    <property type="nucleotide sequence ID" value="NZ_JABXWT010000001.1"/>
</dbReference>
<gene>
    <name evidence="1" type="ORF">HW561_00875</name>
</gene>
<organism evidence="1 2">
    <name type="scientific">Ruegeria haliotis</name>
    <dbReference type="NCBI Taxonomy" id="2747601"/>
    <lineage>
        <taxon>Bacteria</taxon>
        <taxon>Pseudomonadati</taxon>
        <taxon>Pseudomonadota</taxon>
        <taxon>Alphaproteobacteria</taxon>
        <taxon>Rhodobacterales</taxon>
        <taxon>Roseobacteraceae</taxon>
        <taxon>Ruegeria</taxon>
    </lineage>
</organism>
<evidence type="ECO:0000313" key="2">
    <source>
        <dbReference type="Proteomes" id="UP000630805"/>
    </source>
</evidence>
<dbReference type="EMBL" id="JABXWT010000001">
    <property type="protein sequence ID" value="NVO54340.1"/>
    <property type="molecule type" value="Genomic_DNA"/>
</dbReference>
<comment type="caution">
    <text evidence="1">The sequence shown here is derived from an EMBL/GenBank/DDBJ whole genome shotgun (WGS) entry which is preliminary data.</text>
</comment>
<name>A0ABX2PJP5_9RHOB</name>
<reference evidence="1 2" key="1">
    <citation type="submission" date="2020-06" db="EMBL/GenBank/DDBJ databases">
        <authorList>
            <person name="Cao W.R."/>
        </authorList>
    </citation>
    <scope>NUCLEOTIDE SEQUENCE [LARGE SCALE GENOMIC DNA]</scope>
    <source>
        <strain evidence="1 2">B1Z28</strain>
    </source>
</reference>
<protein>
    <submittedName>
        <fullName evidence="1">Uncharacterized protein</fullName>
    </submittedName>
</protein>
<sequence length="171" mass="18217">MRTGKSGRVAISWTQTELDGLEAAPLASLAVGAAWSWRGQAVMLSEANEQSLEQTGYAGGIATRTSDRFAVVREISGHVTGAVMLTNGAQRFCADLVVDGDEVAPTLVFEGGCPPRDQDFWISEITEIAVLSNADSGRDSTVITFPTQKHAQDMWSMAGRRVAANSPCVID</sequence>